<keyword evidence="1" id="KW-0863">Zinc-finger</keyword>
<feature type="domain" description="CCHC-type" evidence="2">
    <location>
        <begin position="17"/>
        <end position="30"/>
    </location>
</feature>
<evidence type="ECO:0000313" key="4">
    <source>
        <dbReference type="Proteomes" id="UP000000311"/>
    </source>
</evidence>
<keyword evidence="1" id="KW-0862">Zinc</keyword>
<organism evidence="4">
    <name type="scientific">Camponotus floridanus</name>
    <name type="common">Florida carpenter ant</name>
    <dbReference type="NCBI Taxonomy" id="104421"/>
    <lineage>
        <taxon>Eukaryota</taxon>
        <taxon>Metazoa</taxon>
        <taxon>Ecdysozoa</taxon>
        <taxon>Arthropoda</taxon>
        <taxon>Hexapoda</taxon>
        <taxon>Insecta</taxon>
        <taxon>Pterygota</taxon>
        <taxon>Neoptera</taxon>
        <taxon>Endopterygota</taxon>
        <taxon>Hymenoptera</taxon>
        <taxon>Apocrita</taxon>
        <taxon>Aculeata</taxon>
        <taxon>Formicoidea</taxon>
        <taxon>Formicidae</taxon>
        <taxon>Formicinae</taxon>
        <taxon>Camponotus</taxon>
    </lineage>
</organism>
<proteinExistence type="predicted"/>
<dbReference type="InterPro" id="IPR001878">
    <property type="entry name" value="Znf_CCHC"/>
</dbReference>
<protein>
    <recommendedName>
        <fullName evidence="2">CCHC-type domain-containing protein</fullName>
    </recommendedName>
</protein>
<evidence type="ECO:0000259" key="2">
    <source>
        <dbReference type="PROSITE" id="PS50158"/>
    </source>
</evidence>
<dbReference type="Proteomes" id="UP000000311">
    <property type="component" value="Unassembled WGS sequence"/>
</dbReference>
<dbReference type="OMA" id="KPADHRM"/>
<evidence type="ECO:0000256" key="1">
    <source>
        <dbReference type="PROSITE-ProRule" id="PRU00047"/>
    </source>
</evidence>
<feature type="non-terminal residue" evidence="3">
    <location>
        <position position="1"/>
    </location>
</feature>
<dbReference type="AlphaFoldDB" id="E2AR98"/>
<dbReference type="GO" id="GO:0008270">
    <property type="term" value="F:zinc ion binding"/>
    <property type="evidence" value="ECO:0007669"/>
    <property type="project" value="UniProtKB-KW"/>
</dbReference>
<dbReference type="SMART" id="SM00343">
    <property type="entry name" value="ZnF_C2HC"/>
    <property type="match status" value="1"/>
</dbReference>
<sequence length="55" mass="5995">GHVKAQCCGDKDRSKDCYRCGSSGHIARECTLQVHCPVYADMGRPADHRAGSRTC</sequence>
<name>E2AR98_CAMFO</name>
<dbReference type="Pfam" id="PF00098">
    <property type="entry name" value="zf-CCHC"/>
    <property type="match status" value="1"/>
</dbReference>
<dbReference type="PROSITE" id="PS50158">
    <property type="entry name" value="ZF_CCHC"/>
    <property type="match status" value="1"/>
</dbReference>
<evidence type="ECO:0000313" key="3">
    <source>
        <dbReference type="EMBL" id="EFN64041.1"/>
    </source>
</evidence>
<keyword evidence="1" id="KW-0479">Metal-binding</keyword>
<feature type="non-terminal residue" evidence="3">
    <location>
        <position position="55"/>
    </location>
</feature>
<dbReference type="EMBL" id="GL441982">
    <property type="protein sequence ID" value="EFN64041.1"/>
    <property type="molecule type" value="Genomic_DNA"/>
</dbReference>
<dbReference type="GO" id="GO:0003676">
    <property type="term" value="F:nucleic acid binding"/>
    <property type="evidence" value="ECO:0007669"/>
    <property type="project" value="InterPro"/>
</dbReference>
<dbReference type="Gene3D" id="4.10.60.10">
    <property type="entry name" value="Zinc finger, CCHC-type"/>
    <property type="match status" value="1"/>
</dbReference>
<dbReference type="InParanoid" id="E2AR98"/>
<dbReference type="OrthoDB" id="7551707at2759"/>
<accession>E2AR98</accession>
<reference evidence="3 4" key="1">
    <citation type="journal article" date="2010" name="Science">
        <title>Genomic comparison of the ants Camponotus floridanus and Harpegnathos saltator.</title>
        <authorList>
            <person name="Bonasio R."/>
            <person name="Zhang G."/>
            <person name="Ye C."/>
            <person name="Mutti N.S."/>
            <person name="Fang X."/>
            <person name="Qin N."/>
            <person name="Donahue G."/>
            <person name="Yang P."/>
            <person name="Li Q."/>
            <person name="Li C."/>
            <person name="Zhang P."/>
            <person name="Huang Z."/>
            <person name="Berger S.L."/>
            <person name="Reinberg D."/>
            <person name="Wang J."/>
            <person name="Liebig J."/>
        </authorList>
    </citation>
    <scope>NUCLEOTIDE SEQUENCE [LARGE SCALE GENOMIC DNA]</scope>
    <source>
        <strain evidence="4">C129</strain>
    </source>
</reference>
<keyword evidence="4" id="KW-1185">Reference proteome</keyword>
<gene>
    <name evidence="3" type="ORF">EAG_05706</name>
</gene>
<dbReference type="InterPro" id="IPR036875">
    <property type="entry name" value="Znf_CCHC_sf"/>
</dbReference>
<dbReference type="SUPFAM" id="SSF57756">
    <property type="entry name" value="Retrovirus zinc finger-like domains"/>
    <property type="match status" value="1"/>
</dbReference>